<reference evidence="2" key="1">
    <citation type="submission" date="2017-05" db="UniProtKB">
        <authorList>
            <consortium name="EnsemblMetazoa"/>
        </authorList>
    </citation>
    <scope>IDENTIFICATION</scope>
</reference>
<dbReference type="GO" id="GO:0006508">
    <property type="term" value="P:proteolysis"/>
    <property type="evidence" value="ECO:0007669"/>
    <property type="project" value="InterPro"/>
</dbReference>
<dbReference type="Pfam" id="PF00656">
    <property type="entry name" value="Peptidase_C14"/>
    <property type="match status" value="1"/>
</dbReference>
<evidence type="ECO:0000259" key="1">
    <source>
        <dbReference type="Pfam" id="PF00656"/>
    </source>
</evidence>
<dbReference type="GO" id="GO:0004197">
    <property type="term" value="F:cysteine-type endopeptidase activity"/>
    <property type="evidence" value="ECO:0007669"/>
    <property type="project" value="InterPro"/>
</dbReference>
<dbReference type="InterPro" id="IPR011600">
    <property type="entry name" value="Pept_C14_caspase"/>
</dbReference>
<evidence type="ECO:0000313" key="2">
    <source>
        <dbReference type="EnsemblMetazoa" id="Aqu2.1.38595_001"/>
    </source>
</evidence>
<dbReference type="InterPro" id="IPR029030">
    <property type="entry name" value="Caspase-like_dom_sf"/>
</dbReference>
<dbReference type="STRING" id="400682.A0A1X7VE56"/>
<dbReference type="EnsemblMetazoa" id="Aqu2.1.38595_001">
    <property type="protein sequence ID" value="Aqu2.1.38595_001"/>
    <property type="gene ID" value="Aqu2.1.38595"/>
</dbReference>
<organism evidence="2">
    <name type="scientific">Amphimedon queenslandica</name>
    <name type="common">Sponge</name>
    <dbReference type="NCBI Taxonomy" id="400682"/>
    <lineage>
        <taxon>Eukaryota</taxon>
        <taxon>Metazoa</taxon>
        <taxon>Porifera</taxon>
        <taxon>Demospongiae</taxon>
        <taxon>Heteroscleromorpha</taxon>
        <taxon>Haplosclerida</taxon>
        <taxon>Niphatidae</taxon>
        <taxon>Amphimedon</taxon>
    </lineage>
</organism>
<feature type="domain" description="Peptidase C14 caspase" evidence="1">
    <location>
        <begin position="67"/>
        <end position="234"/>
    </location>
</feature>
<proteinExistence type="predicted"/>
<dbReference type="OrthoDB" id="6286064at2759"/>
<dbReference type="AlphaFoldDB" id="A0A1X7VE56"/>
<dbReference type="InParanoid" id="A0A1X7VE56"/>
<dbReference type="Gene3D" id="3.40.50.1460">
    <property type="match status" value="1"/>
</dbReference>
<name>A0A1X7VE56_AMPQE</name>
<sequence length="459" mass="51317">MGGLLDVPTATLPETKREEDGYVLISNTPESTLFFNPETSFMLSFGIDRQTHPSFKDRSLGNTVKLDALELTYSFIKEYKLREFEVNCASDHEENCTHAGIRRRLEEGVTKVGEEGLFVVFFGGHGINDSNKEWALAPSDFDHTSKTCLTSAMLNECFQSTKCKAKHILIILDCCYSGIMASDITRDLTLNNAPSFSNVYVVAAGTDRESSLAVGTLRHSIFSYFLKYALVQKNSPRTLIPSGSLPLREVFEECKSCCNALSSLILSIDKDTQDLVLDKMTPSLSYFNPLISEGLEEEGVEEVDAGSAVRLSFVMELMRKHSCRPNPKLHTKSFEWLRSMVQWSPCPLSVLDEKGLLEDSSDNGRVLKAVISLIMKSIALIEYMHNKDNVGHPFTFLIAFVHVVATIDVVHPLLPIEIDHLSEACSLYCNTQKKYGVDDTRMQALLKDMKEMKDSQNSS</sequence>
<protein>
    <recommendedName>
        <fullName evidence="1">Peptidase C14 caspase domain-containing protein</fullName>
    </recommendedName>
</protein>
<dbReference type="SUPFAM" id="SSF52129">
    <property type="entry name" value="Caspase-like"/>
    <property type="match status" value="1"/>
</dbReference>
<accession>A0A1X7VE56</accession>